<keyword evidence="9" id="KW-1185">Reference proteome</keyword>
<evidence type="ECO:0000256" key="3">
    <source>
        <dbReference type="ARBA" id="ARBA00022676"/>
    </source>
</evidence>
<accession>A0A285VVI9</accession>
<evidence type="ECO:0000256" key="5">
    <source>
        <dbReference type="SAM" id="MobiDB-lite"/>
    </source>
</evidence>
<sequence length="810" mass="84443">MVAVTDGTPGPGAAPDPGVAADPGTAADPGVAAGRTDGTAAAGSAGPPLLHVVPGPEAHGVVRHGLLVHDALAADLLRCDRLDALPDGALAGRSVVVQVTDRVLAGDPDAGLVTWRRVLRGAVRVSVVLHDLPQASDGRWRRARSTLYATVAAESDEVVVASHHERLLLAAALRWARPASARQVLARVHVIPLPVERSAPAAEPTSPGTSVVTLGYVYPGKGLEEVVDAAAAAARDPRLAGRAVEVRNLGRASDGHDDLVEALTARAAAAGVSWSTTGWVDDEDLPGLLAGAGVPVAAHQHLSASGSIATWLAAGRRPVVLRSRYAQELADRMPGALTLVDPGRLAEAVADALADPAMTRLDPSVRLGPSAAEAGRLLGEVARGPAVSVVVPYYRDQELLDLILRRLDAQTGVVGGLEVVVADDGSPEPPDVSACALPVRVVRQEDLGFRAGAARNLGARRARGRVLLFVDGDTVPEDGYAAALQRVCLASPALAAGRRRHADLRAVARGGGRPWPPVEPLAEPGWLADGFAASDDLRAADDGSFRYVLSAVMAVPRVVWEVVGGFDEGLTGYGGEDWDLAWRTWLAGADLRHVPGAVAWHDGPDLAGRPEGQEAERLARVKNGETSRLAPRLPHPLVRGRGWVHEQPDVVVVLRAGGWTPGQVEVVTESVLRLGDVGVWLDGVGEEEDGPAGLLRAAGGGRVHLGLPPPPVLGRARACVEVTRPVVVLRLPWAPYPHDLTGTVDGTGSADGAGSVLVADDASGVRVVATRSRGRRLLHGEPLPAAWLPEGWVEPVDGHVVVERWRQAHP</sequence>
<feature type="domain" description="Glycosyltransferase 2-like" evidence="6">
    <location>
        <begin position="388"/>
        <end position="490"/>
    </location>
</feature>
<dbReference type="Proteomes" id="UP000219688">
    <property type="component" value="Unassembled WGS sequence"/>
</dbReference>
<dbReference type="PANTHER" id="PTHR43179:SF12">
    <property type="entry name" value="GALACTOFURANOSYLTRANSFERASE GLFT2"/>
    <property type="match status" value="1"/>
</dbReference>
<comment type="pathway">
    <text evidence="1">Cell wall biogenesis; cell wall polysaccharide biosynthesis.</text>
</comment>
<feature type="compositionally biased region" description="Low complexity" evidence="5">
    <location>
        <begin position="1"/>
        <end position="46"/>
    </location>
</feature>
<dbReference type="SUPFAM" id="SSF53756">
    <property type="entry name" value="UDP-Glycosyltransferase/glycogen phosphorylase"/>
    <property type="match status" value="1"/>
</dbReference>
<organism evidence="8 9">
    <name type="scientific">Ornithinimicrobium cerasi</name>
    <dbReference type="NCBI Taxonomy" id="2248773"/>
    <lineage>
        <taxon>Bacteria</taxon>
        <taxon>Bacillati</taxon>
        <taxon>Actinomycetota</taxon>
        <taxon>Actinomycetes</taxon>
        <taxon>Micrococcales</taxon>
        <taxon>Ornithinimicrobiaceae</taxon>
        <taxon>Ornithinimicrobium</taxon>
    </lineage>
</organism>
<evidence type="ECO:0000256" key="1">
    <source>
        <dbReference type="ARBA" id="ARBA00004776"/>
    </source>
</evidence>
<gene>
    <name evidence="8" type="ORF">SAMN05421879_1203</name>
</gene>
<comment type="similarity">
    <text evidence="2">Belongs to the glycosyltransferase 2 family.</text>
</comment>
<proteinExistence type="inferred from homology"/>
<evidence type="ECO:0000256" key="4">
    <source>
        <dbReference type="ARBA" id="ARBA00022679"/>
    </source>
</evidence>
<dbReference type="PANTHER" id="PTHR43179">
    <property type="entry name" value="RHAMNOSYLTRANSFERASE WBBL"/>
    <property type="match status" value="1"/>
</dbReference>
<keyword evidence="4 8" id="KW-0808">Transferase</keyword>
<evidence type="ECO:0000313" key="9">
    <source>
        <dbReference type="Proteomes" id="UP000219688"/>
    </source>
</evidence>
<protein>
    <submittedName>
        <fullName evidence="8">Glycosyltransferase, GT2 family</fullName>
    </submittedName>
</protein>
<dbReference type="SUPFAM" id="SSF53448">
    <property type="entry name" value="Nucleotide-diphospho-sugar transferases"/>
    <property type="match status" value="1"/>
</dbReference>
<name>A0A285VVI9_9MICO</name>
<evidence type="ECO:0000256" key="2">
    <source>
        <dbReference type="ARBA" id="ARBA00006739"/>
    </source>
</evidence>
<dbReference type="EMBL" id="OBQK01000020">
    <property type="protein sequence ID" value="SOC57983.1"/>
    <property type="molecule type" value="Genomic_DNA"/>
</dbReference>
<dbReference type="InterPro" id="IPR001173">
    <property type="entry name" value="Glyco_trans_2-like"/>
</dbReference>
<dbReference type="Pfam" id="PF02709">
    <property type="entry name" value="Glyco_transf_7C"/>
    <property type="match status" value="1"/>
</dbReference>
<reference evidence="9" key="1">
    <citation type="submission" date="2017-08" db="EMBL/GenBank/DDBJ databases">
        <authorList>
            <person name="Varghese N."/>
            <person name="Submissions S."/>
        </authorList>
    </citation>
    <scope>NUCLEOTIDE SEQUENCE [LARGE SCALE GENOMIC DNA]</scope>
    <source>
        <strain evidence="9">USBA17B2</strain>
    </source>
</reference>
<dbReference type="InterPro" id="IPR029044">
    <property type="entry name" value="Nucleotide-diphossugar_trans"/>
</dbReference>
<dbReference type="Pfam" id="PF00535">
    <property type="entry name" value="Glycos_transf_2"/>
    <property type="match status" value="1"/>
</dbReference>
<feature type="region of interest" description="Disordered" evidence="5">
    <location>
        <begin position="1"/>
        <end position="48"/>
    </location>
</feature>
<dbReference type="InterPro" id="IPR027791">
    <property type="entry name" value="Galactosyl_T_C"/>
</dbReference>
<keyword evidence="3" id="KW-0328">Glycosyltransferase</keyword>
<dbReference type="Gene3D" id="3.90.550.10">
    <property type="entry name" value="Spore Coat Polysaccharide Biosynthesis Protein SpsA, Chain A"/>
    <property type="match status" value="1"/>
</dbReference>
<dbReference type="Gene3D" id="3.40.50.2000">
    <property type="entry name" value="Glycogen Phosphorylase B"/>
    <property type="match status" value="1"/>
</dbReference>
<dbReference type="GO" id="GO:0016757">
    <property type="term" value="F:glycosyltransferase activity"/>
    <property type="evidence" value="ECO:0007669"/>
    <property type="project" value="UniProtKB-KW"/>
</dbReference>
<feature type="domain" description="Galactosyltransferase C-terminal" evidence="7">
    <location>
        <begin position="550"/>
        <end position="596"/>
    </location>
</feature>
<evidence type="ECO:0000259" key="7">
    <source>
        <dbReference type="Pfam" id="PF02709"/>
    </source>
</evidence>
<evidence type="ECO:0000259" key="6">
    <source>
        <dbReference type="Pfam" id="PF00535"/>
    </source>
</evidence>
<dbReference type="AlphaFoldDB" id="A0A285VVI9"/>
<evidence type="ECO:0000313" key="8">
    <source>
        <dbReference type="EMBL" id="SOC57983.1"/>
    </source>
</evidence>